<feature type="active site" description="Nucleophile" evidence="4">
    <location>
        <position position="60"/>
    </location>
</feature>
<dbReference type="PANTHER" id="PTHR43780">
    <property type="entry name" value="1-AMINOCYCLOPROPANE-1-CARBOXYLATE DEAMINASE-RELATED"/>
    <property type="match status" value="1"/>
</dbReference>
<gene>
    <name evidence="8" type="ORF">FHX34_10687</name>
</gene>
<protein>
    <submittedName>
        <fullName evidence="8">D-cysteine desulfhydrase</fullName>
    </submittedName>
</protein>
<dbReference type="GO" id="GO:0019148">
    <property type="term" value="F:D-cysteine desulfhydrase activity"/>
    <property type="evidence" value="ECO:0007669"/>
    <property type="project" value="TreeGrafter"/>
</dbReference>
<dbReference type="InterPro" id="IPR036052">
    <property type="entry name" value="TrpB-like_PALP_sf"/>
</dbReference>
<reference evidence="8 9" key="1">
    <citation type="submission" date="2019-06" db="EMBL/GenBank/DDBJ databases">
        <title>Sequencing the genomes of 1000 actinobacteria strains.</title>
        <authorList>
            <person name="Klenk H.-P."/>
        </authorList>
    </citation>
    <scope>NUCLEOTIDE SEQUENCE [LARGE SCALE GENOMIC DNA]</scope>
    <source>
        <strain evidence="8 9">DSM 43866</strain>
    </source>
</reference>
<evidence type="ECO:0000313" key="9">
    <source>
        <dbReference type="Proteomes" id="UP000320239"/>
    </source>
</evidence>
<evidence type="ECO:0000256" key="6">
    <source>
        <dbReference type="SAM" id="MobiDB-lite"/>
    </source>
</evidence>
<dbReference type="AlphaFoldDB" id="A0A561VIE8"/>
<dbReference type="RefSeq" id="WP_203723778.1">
    <property type="nucleotide sequence ID" value="NZ_BOMX01000136.1"/>
</dbReference>
<dbReference type="SUPFAM" id="SSF53686">
    <property type="entry name" value="Tryptophan synthase beta subunit-like PLP-dependent enzymes"/>
    <property type="match status" value="1"/>
</dbReference>
<sequence length="336" mass="34938">MPGPTPLHRFDWAAGPAYVKRDDTCSPAFGGCKARSLELTLGAALAEAATLVLTAGTVGSNHVAATAVHAHRHGLRVKAFVLPQAPGALVSRNVRLALGAGAQLALTPRGMSLRPTGELFTTELERLRRAGERPYVIPFGGADPRSATAHAYAAAELAAQVRAAGLRTPLHVYLPAASMLTAAGVAAGLALTATPARVVAVDVVGDRRIAGDGLLARARETVARLGGDAAAVRPDGVEVRDAWAERSFGTYAAPGSTVVPLLGGDRIEVEEVYGAKAFAHFRRDATDPGRAPGTWVFWHTADTRPLTPRQPVGHPPADLLPYLTPGGATEHVRGAD</sequence>
<comment type="similarity">
    <text evidence="2">Belongs to the ACC deaminase/D-cysteine desulfhydrase family.</text>
</comment>
<feature type="domain" description="Tryptophan synthase beta chain-like PALP" evidence="7">
    <location>
        <begin position="3"/>
        <end position="213"/>
    </location>
</feature>
<keyword evidence="3 5" id="KW-0663">Pyridoxal phosphate</keyword>
<name>A0A561VIE8_ACTTI</name>
<evidence type="ECO:0000256" key="1">
    <source>
        <dbReference type="ARBA" id="ARBA00001933"/>
    </source>
</evidence>
<dbReference type="InterPro" id="IPR001926">
    <property type="entry name" value="TrpB-like_PALP"/>
</dbReference>
<organism evidence="8 9">
    <name type="scientific">Actinoplanes teichomyceticus</name>
    <dbReference type="NCBI Taxonomy" id="1867"/>
    <lineage>
        <taxon>Bacteria</taxon>
        <taxon>Bacillati</taxon>
        <taxon>Actinomycetota</taxon>
        <taxon>Actinomycetes</taxon>
        <taxon>Micromonosporales</taxon>
        <taxon>Micromonosporaceae</taxon>
        <taxon>Actinoplanes</taxon>
    </lineage>
</organism>
<feature type="modified residue" description="N6-(pyridoxal phosphate)lysine" evidence="5">
    <location>
        <position position="33"/>
    </location>
</feature>
<dbReference type="PIRSF" id="PIRSF006278">
    <property type="entry name" value="ACCD_DCysDesulf"/>
    <property type="match status" value="1"/>
</dbReference>
<evidence type="ECO:0000256" key="5">
    <source>
        <dbReference type="PIRSR" id="PIRSR006278-2"/>
    </source>
</evidence>
<evidence type="ECO:0000256" key="2">
    <source>
        <dbReference type="ARBA" id="ARBA00008639"/>
    </source>
</evidence>
<dbReference type="Proteomes" id="UP000320239">
    <property type="component" value="Unassembled WGS sequence"/>
</dbReference>
<comment type="caution">
    <text evidence="8">The sequence shown here is derived from an EMBL/GenBank/DDBJ whole genome shotgun (WGS) entry which is preliminary data.</text>
</comment>
<proteinExistence type="inferred from homology"/>
<keyword evidence="9" id="KW-1185">Reference proteome</keyword>
<dbReference type="PANTHER" id="PTHR43780:SF2">
    <property type="entry name" value="1-AMINOCYCLOPROPANE-1-CARBOXYLATE DEAMINASE-RELATED"/>
    <property type="match status" value="1"/>
</dbReference>
<feature type="region of interest" description="Disordered" evidence="6">
    <location>
        <begin position="306"/>
        <end position="336"/>
    </location>
</feature>
<evidence type="ECO:0000256" key="4">
    <source>
        <dbReference type="PIRSR" id="PIRSR006278-1"/>
    </source>
</evidence>
<dbReference type="InterPro" id="IPR027278">
    <property type="entry name" value="ACCD_DCysDesulf"/>
</dbReference>
<dbReference type="Gene3D" id="3.40.50.1100">
    <property type="match status" value="2"/>
</dbReference>
<dbReference type="EMBL" id="VIWY01000006">
    <property type="protein sequence ID" value="TWG11357.1"/>
    <property type="molecule type" value="Genomic_DNA"/>
</dbReference>
<accession>A0A561VIE8</accession>
<evidence type="ECO:0000313" key="8">
    <source>
        <dbReference type="EMBL" id="TWG11357.1"/>
    </source>
</evidence>
<evidence type="ECO:0000259" key="7">
    <source>
        <dbReference type="Pfam" id="PF00291"/>
    </source>
</evidence>
<evidence type="ECO:0000256" key="3">
    <source>
        <dbReference type="ARBA" id="ARBA00022898"/>
    </source>
</evidence>
<comment type="cofactor">
    <cofactor evidence="1">
        <name>pyridoxal 5'-phosphate</name>
        <dbReference type="ChEBI" id="CHEBI:597326"/>
    </cofactor>
</comment>
<dbReference type="GO" id="GO:1901605">
    <property type="term" value="P:alpha-amino acid metabolic process"/>
    <property type="evidence" value="ECO:0007669"/>
    <property type="project" value="UniProtKB-ARBA"/>
</dbReference>
<dbReference type="Pfam" id="PF00291">
    <property type="entry name" value="PALP"/>
    <property type="match status" value="1"/>
</dbReference>